<keyword evidence="3 6" id="KW-0812">Transmembrane</keyword>
<dbReference type="AlphaFoldDB" id="A0A4R6LHR9"/>
<evidence type="ECO:0000256" key="5">
    <source>
        <dbReference type="ARBA" id="ARBA00023306"/>
    </source>
</evidence>
<dbReference type="OrthoDB" id="2111357at2"/>
<dbReference type="Pfam" id="PF03799">
    <property type="entry name" value="FtsQ_DivIB_C"/>
    <property type="match status" value="1"/>
</dbReference>
<keyword evidence="5" id="KW-0131">Cell cycle</keyword>
<feature type="transmembrane region" description="Helical" evidence="6">
    <location>
        <begin position="7"/>
        <end position="28"/>
    </location>
</feature>
<dbReference type="Pfam" id="PF08478">
    <property type="entry name" value="POTRA_1"/>
    <property type="match status" value="1"/>
</dbReference>
<dbReference type="InterPro" id="IPR005548">
    <property type="entry name" value="Cell_div_FtsQ/DivIB_C"/>
</dbReference>
<evidence type="ECO:0000256" key="4">
    <source>
        <dbReference type="ARBA" id="ARBA00022989"/>
    </source>
</evidence>
<evidence type="ECO:0000256" key="6">
    <source>
        <dbReference type="SAM" id="Phobius"/>
    </source>
</evidence>
<evidence type="ECO:0000256" key="2">
    <source>
        <dbReference type="ARBA" id="ARBA00022618"/>
    </source>
</evidence>
<dbReference type="InterPro" id="IPR013685">
    <property type="entry name" value="POTRA_FtsQ_type"/>
</dbReference>
<evidence type="ECO:0000256" key="3">
    <source>
        <dbReference type="ARBA" id="ARBA00022692"/>
    </source>
</evidence>
<feature type="domain" description="Cell division protein FtsQ/DivIB C-terminal" evidence="7">
    <location>
        <begin position="101"/>
        <end position="220"/>
    </location>
</feature>
<keyword evidence="2 9" id="KW-0132">Cell division</keyword>
<reference evidence="9 10" key="1">
    <citation type="submission" date="2019-03" db="EMBL/GenBank/DDBJ databases">
        <title>Subsurface microbial communities from deep shales in Ohio and West Virginia, USA.</title>
        <authorList>
            <person name="Wrighton K."/>
        </authorList>
    </citation>
    <scope>NUCLEOTIDE SEQUENCE [LARGE SCALE GENOMIC DNA]</scope>
    <source>
        <strain evidence="9 10">MA284_T2</strain>
    </source>
</reference>
<dbReference type="EMBL" id="SNWX01000024">
    <property type="protein sequence ID" value="TDO83432.1"/>
    <property type="molecule type" value="Genomic_DNA"/>
</dbReference>
<name>A0A4R6LHR9_9FIRM</name>
<dbReference type="Gene3D" id="3.10.20.310">
    <property type="entry name" value="membrane protein fhac"/>
    <property type="match status" value="1"/>
</dbReference>
<evidence type="ECO:0000256" key="1">
    <source>
        <dbReference type="ARBA" id="ARBA00022475"/>
    </source>
</evidence>
<feature type="domain" description="POTRA" evidence="8">
    <location>
        <begin position="28"/>
        <end position="96"/>
    </location>
</feature>
<protein>
    <submittedName>
        <fullName evidence="9">Cell division protein FtsQ</fullName>
    </submittedName>
</protein>
<evidence type="ECO:0000259" key="7">
    <source>
        <dbReference type="Pfam" id="PF03799"/>
    </source>
</evidence>
<dbReference type="PANTHER" id="PTHR37820:SF1">
    <property type="entry name" value="CELL DIVISION PROTEIN FTSQ"/>
    <property type="match status" value="1"/>
</dbReference>
<dbReference type="Proteomes" id="UP000295064">
    <property type="component" value="Unassembled WGS sequence"/>
</dbReference>
<organism evidence="9 10">
    <name type="scientific">Halanaerobium saccharolyticum</name>
    <dbReference type="NCBI Taxonomy" id="43595"/>
    <lineage>
        <taxon>Bacteria</taxon>
        <taxon>Bacillati</taxon>
        <taxon>Bacillota</taxon>
        <taxon>Clostridia</taxon>
        <taxon>Halanaerobiales</taxon>
        <taxon>Halanaerobiaceae</taxon>
        <taxon>Halanaerobium</taxon>
    </lineage>
</organism>
<sequence>MEKKYQIVLMLLFFIFLTFLSFLFSPFFHIRDFVFHSRTEMNKNELRLRINKFYGDNLLFLNEEELKNNLLKHNLISSVQIEKSYPSTVHVVIEERKAVAWLKNNNQKLIFSADGIILAEKGLTAEVNLPQLAGFAYYFDNHKVFFPLLADDILNIFNNLRPEYLGKFKKIIYQDDVYKLYLREGGGVNLGRNEKLEDKFAILNSILNNNQEADIDYINLQVIKHPVIKLK</sequence>
<dbReference type="InterPro" id="IPR050487">
    <property type="entry name" value="FtsQ_DivIB"/>
</dbReference>
<keyword evidence="6" id="KW-0472">Membrane</keyword>
<accession>A0A4R6LHR9</accession>
<keyword evidence="1" id="KW-1003">Cell membrane</keyword>
<keyword evidence="4 6" id="KW-1133">Transmembrane helix</keyword>
<dbReference type="RefSeq" id="WP_133515762.1">
    <property type="nucleotide sequence ID" value="NZ_SNWX01000024.1"/>
</dbReference>
<comment type="caution">
    <text evidence="9">The sequence shown here is derived from an EMBL/GenBank/DDBJ whole genome shotgun (WGS) entry which is preliminary data.</text>
</comment>
<proteinExistence type="predicted"/>
<dbReference type="GO" id="GO:0051301">
    <property type="term" value="P:cell division"/>
    <property type="evidence" value="ECO:0007669"/>
    <property type="project" value="UniProtKB-KW"/>
</dbReference>
<evidence type="ECO:0000313" key="10">
    <source>
        <dbReference type="Proteomes" id="UP000295064"/>
    </source>
</evidence>
<evidence type="ECO:0000259" key="8">
    <source>
        <dbReference type="Pfam" id="PF08478"/>
    </source>
</evidence>
<dbReference type="PANTHER" id="PTHR37820">
    <property type="entry name" value="CELL DIVISION PROTEIN DIVIB"/>
    <property type="match status" value="1"/>
</dbReference>
<dbReference type="GO" id="GO:0005886">
    <property type="term" value="C:plasma membrane"/>
    <property type="evidence" value="ECO:0007669"/>
    <property type="project" value="TreeGrafter"/>
</dbReference>
<gene>
    <name evidence="9" type="ORF">DFR79_12415</name>
</gene>
<evidence type="ECO:0000313" key="9">
    <source>
        <dbReference type="EMBL" id="TDO83432.1"/>
    </source>
</evidence>